<dbReference type="RefSeq" id="WP_248601740.1">
    <property type="nucleotide sequence ID" value="NZ_JAJIAO010000004.1"/>
</dbReference>
<dbReference type="Proteomes" id="UP001522905">
    <property type="component" value="Unassembled WGS sequence"/>
</dbReference>
<evidence type="ECO:0000313" key="3">
    <source>
        <dbReference type="Proteomes" id="UP001522905"/>
    </source>
</evidence>
<name>A0ABT0I2A8_9LACO</name>
<feature type="chain" id="PRO_5045641321" description="DUF1307 domain-containing protein" evidence="1">
    <location>
        <begin position="23"/>
        <end position="144"/>
    </location>
</feature>
<feature type="signal peptide" evidence="1">
    <location>
        <begin position="1"/>
        <end position="22"/>
    </location>
</feature>
<evidence type="ECO:0000313" key="2">
    <source>
        <dbReference type="EMBL" id="MCK8624852.1"/>
    </source>
</evidence>
<protein>
    <recommendedName>
        <fullName evidence="4">DUF1307 domain-containing protein</fullName>
    </recommendedName>
</protein>
<keyword evidence="1" id="KW-0732">Signal</keyword>
<dbReference type="PROSITE" id="PS51257">
    <property type="entry name" value="PROKAR_LIPOPROTEIN"/>
    <property type="match status" value="1"/>
</dbReference>
<evidence type="ECO:0000256" key="1">
    <source>
        <dbReference type="SAM" id="SignalP"/>
    </source>
</evidence>
<comment type="caution">
    <text evidence="2">The sequence shown here is derived from an EMBL/GenBank/DDBJ whole genome shotgun (WGS) entry which is preliminary data.</text>
</comment>
<gene>
    <name evidence="2" type="ORF">LNP07_04905</name>
</gene>
<accession>A0ABT0I2A8</accession>
<sequence length="144" mass="16131">MKRMVKVLLALGLLLLVLSGCGKKSTQGKDYVKIYDHQNHLLKKLTTAKSIRYFSDYVGDAAGSDTKTNANQKIDEKISKAKVSYKYLMHQAKGDVNSTMTVYSNVKYGSVDNIAGFGKANFKMSDKAFKTFNHPKQLIKKLEK</sequence>
<reference evidence="2 3" key="1">
    <citation type="submission" date="2021-11" db="EMBL/GenBank/DDBJ databases">
        <title>Comparative genomics of bee honey and flower isolates.</title>
        <authorList>
            <person name="Bechtner J.D."/>
            <person name="Gallus M.K."/>
            <person name="Ehrmann M."/>
        </authorList>
    </citation>
    <scope>NUCLEOTIDE SEQUENCE [LARGE SCALE GENOMIC DNA]</scope>
    <source>
        <strain evidence="2 3">M161</strain>
    </source>
</reference>
<dbReference type="EMBL" id="JAJIAO010000004">
    <property type="protein sequence ID" value="MCK8624852.1"/>
    <property type="molecule type" value="Genomic_DNA"/>
</dbReference>
<evidence type="ECO:0008006" key="4">
    <source>
        <dbReference type="Google" id="ProtNLM"/>
    </source>
</evidence>
<proteinExistence type="predicted"/>
<keyword evidence="3" id="KW-1185">Reference proteome</keyword>
<organism evidence="2 3">
    <name type="scientific">Apilactobacillus xinyiensis</name>
    <dbReference type="NCBI Taxonomy" id="2841032"/>
    <lineage>
        <taxon>Bacteria</taxon>
        <taxon>Bacillati</taxon>
        <taxon>Bacillota</taxon>
        <taxon>Bacilli</taxon>
        <taxon>Lactobacillales</taxon>
        <taxon>Lactobacillaceae</taxon>
        <taxon>Apilactobacillus</taxon>
    </lineage>
</organism>